<evidence type="ECO:0000256" key="1">
    <source>
        <dbReference type="SAM" id="Phobius"/>
    </source>
</evidence>
<gene>
    <name evidence="2" type="ORF">K491DRAFT_86222</name>
</gene>
<keyword evidence="1" id="KW-1133">Transmembrane helix</keyword>
<dbReference type="AlphaFoldDB" id="A0A6A6SV29"/>
<evidence type="ECO:0000313" key="3">
    <source>
        <dbReference type="Proteomes" id="UP000799324"/>
    </source>
</evidence>
<keyword evidence="3" id="KW-1185">Reference proteome</keyword>
<evidence type="ECO:0000313" key="2">
    <source>
        <dbReference type="EMBL" id="KAF2651625.1"/>
    </source>
</evidence>
<accession>A0A6A6SV29</accession>
<organism evidence="2 3">
    <name type="scientific">Lophiostoma macrostomum CBS 122681</name>
    <dbReference type="NCBI Taxonomy" id="1314788"/>
    <lineage>
        <taxon>Eukaryota</taxon>
        <taxon>Fungi</taxon>
        <taxon>Dikarya</taxon>
        <taxon>Ascomycota</taxon>
        <taxon>Pezizomycotina</taxon>
        <taxon>Dothideomycetes</taxon>
        <taxon>Pleosporomycetidae</taxon>
        <taxon>Pleosporales</taxon>
        <taxon>Lophiostomataceae</taxon>
        <taxon>Lophiostoma</taxon>
    </lineage>
</organism>
<keyword evidence="1" id="KW-0472">Membrane</keyword>
<name>A0A6A6SV29_9PLEO</name>
<proteinExistence type="predicted"/>
<feature type="transmembrane region" description="Helical" evidence="1">
    <location>
        <begin position="110"/>
        <end position="134"/>
    </location>
</feature>
<reference evidence="2" key="1">
    <citation type="journal article" date="2020" name="Stud. Mycol.">
        <title>101 Dothideomycetes genomes: a test case for predicting lifestyles and emergence of pathogens.</title>
        <authorList>
            <person name="Haridas S."/>
            <person name="Albert R."/>
            <person name="Binder M."/>
            <person name="Bloem J."/>
            <person name="Labutti K."/>
            <person name="Salamov A."/>
            <person name="Andreopoulos B."/>
            <person name="Baker S."/>
            <person name="Barry K."/>
            <person name="Bills G."/>
            <person name="Bluhm B."/>
            <person name="Cannon C."/>
            <person name="Castanera R."/>
            <person name="Culley D."/>
            <person name="Daum C."/>
            <person name="Ezra D."/>
            <person name="Gonzalez J."/>
            <person name="Henrissat B."/>
            <person name="Kuo A."/>
            <person name="Liang C."/>
            <person name="Lipzen A."/>
            <person name="Lutzoni F."/>
            <person name="Magnuson J."/>
            <person name="Mondo S."/>
            <person name="Nolan M."/>
            <person name="Ohm R."/>
            <person name="Pangilinan J."/>
            <person name="Park H.-J."/>
            <person name="Ramirez L."/>
            <person name="Alfaro M."/>
            <person name="Sun H."/>
            <person name="Tritt A."/>
            <person name="Yoshinaga Y."/>
            <person name="Zwiers L.-H."/>
            <person name="Turgeon B."/>
            <person name="Goodwin S."/>
            <person name="Spatafora J."/>
            <person name="Crous P."/>
            <person name="Grigoriev I."/>
        </authorList>
    </citation>
    <scope>NUCLEOTIDE SEQUENCE</scope>
    <source>
        <strain evidence="2">CBS 122681</strain>
    </source>
</reference>
<dbReference type="EMBL" id="MU004421">
    <property type="protein sequence ID" value="KAF2651625.1"/>
    <property type="molecule type" value="Genomic_DNA"/>
</dbReference>
<sequence length="170" mass="18639">MCSHHFLVAMDRARPSKVRHGHGSLGGCTKTFRIPDIHFLPYQAVSCYASYLTHRANSSHHAARVPCDAGLLQAFPPFTSSFLQSLLSTVAPAKDAAVRRLRVTLGLMTAAFPLTLLFTRLSWLAFLYCSFSFLGGRSYRRLGRCSYSPRAACGSGADTGFHSFGIILVH</sequence>
<keyword evidence="1" id="KW-0812">Transmembrane</keyword>
<dbReference type="Proteomes" id="UP000799324">
    <property type="component" value="Unassembled WGS sequence"/>
</dbReference>
<protein>
    <submittedName>
        <fullName evidence="2">Uncharacterized protein</fullName>
    </submittedName>
</protein>